<evidence type="ECO:0000256" key="10">
    <source>
        <dbReference type="SAM" id="MobiDB-lite"/>
    </source>
</evidence>
<dbReference type="Gene3D" id="3.30.420.10">
    <property type="entry name" value="Ribonuclease H-like superfamily/Ribonuclease H"/>
    <property type="match status" value="1"/>
</dbReference>
<evidence type="ECO:0000256" key="5">
    <source>
        <dbReference type="ARBA" id="ARBA00022759"/>
    </source>
</evidence>
<dbReference type="Pfam" id="PF17921">
    <property type="entry name" value="Integrase_H2C2"/>
    <property type="match status" value="1"/>
</dbReference>
<reference evidence="13" key="1">
    <citation type="journal article" date="2016" name="Nat. Commun.">
        <title>The Gonium pectorale genome demonstrates co-option of cell cycle regulation during the evolution of multicellularity.</title>
        <authorList>
            <person name="Hanschen E.R."/>
            <person name="Marriage T.N."/>
            <person name="Ferris P.J."/>
            <person name="Hamaji T."/>
            <person name="Toyoda A."/>
            <person name="Fujiyama A."/>
            <person name="Neme R."/>
            <person name="Noguchi H."/>
            <person name="Minakuchi Y."/>
            <person name="Suzuki M."/>
            <person name="Kawai-Toyooka H."/>
            <person name="Smith D.R."/>
            <person name="Sparks H."/>
            <person name="Anderson J."/>
            <person name="Bakaric R."/>
            <person name="Luria V."/>
            <person name="Karger A."/>
            <person name="Kirschner M.W."/>
            <person name="Durand P.M."/>
            <person name="Michod R.E."/>
            <person name="Nozaki H."/>
            <person name="Olson B.J."/>
        </authorList>
    </citation>
    <scope>NUCLEOTIDE SEQUENCE [LARGE SCALE GENOMIC DNA]</scope>
    <source>
        <strain evidence="13">NIES-2863</strain>
    </source>
</reference>
<dbReference type="GO" id="GO:0015074">
    <property type="term" value="P:DNA integration"/>
    <property type="evidence" value="ECO:0007669"/>
    <property type="project" value="InterPro"/>
</dbReference>
<evidence type="ECO:0000256" key="3">
    <source>
        <dbReference type="ARBA" id="ARBA00022722"/>
    </source>
</evidence>
<keyword evidence="8" id="KW-0862">Zinc</keyword>
<keyword evidence="9" id="KW-0695">RNA-directed DNA polymerase</keyword>
<dbReference type="InterPro" id="IPR043502">
    <property type="entry name" value="DNA/RNA_pol_sf"/>
</dbReference>
<feature type="domain" description="Integrase catalytic" evidence="11">
    <location>
        <begin position="682"/>
        <end position="841"/>
    </location>
</feature>
<dbReference type="InterPro" id="IPR001965">
    <property type="entry name" value="Znf_PHD"/>
</dbReference>
<keyword evidence="13" id="KW-1185">Reference proteome</keyword>
<dbReference type="SMART" id="SM00249">
    <property type="entry name" value="PHD"/>
    <property type="match status" value="1"/>
</dbReference>
<feature type="compositionally biased region" description="Low complexity" evidence="10">
    <location>
        <begin position="922"/>
        <end position="934"/>
    </location>
</feature>
<name>A0A150FWE1_GONPE</name>
<dbReference type="SUPFAM" id="SSF53098">
    <property type="entry name" value="Ribonuclease H-like"/>
    <property type="match status" value="1"/>
</dbReference>
<dbReference type="OrthoDB" id="1939491at2759"/>
<dbReference type="GO" id="GO:0004519">
    <property type="term" value="F:endonuclease activity"/>
    <property type="evidence" value="ECO:0007669"/>
    <property type="project" value="UniProtKB-KW"/>
</dbReference>
<evidence type="ECO:0000256" key="7">
    <source>
        <dbReference type="ARBA" id="ARBA00022801"/>
    </source>
</evidence>
<dbReference type="GO" id="GO:0016787">
    <property type="term" value="F:hydrolase activity"/>
    <property type="evidence" value="ECO:0007669"/>
    <property type="project" value="UniProtKB-KW"/>
</dbReference>
<keyword evidence="6" id="KW-0863">Zinc-finger</keyword>
<evidence type="ECO:0000313" key="13">
    <source>
        <dbReference type="Proteomes" id="UP000075714"/>
    </source>
</evidence>
<feature type="region of interest" description="Disordered" evidence="10">
    <location>
        <begin position="291"/>
        <end position="310"/>
    </location>
</feature>
<evidence type="ECO:0000256" key="9">
    <source>
        <dbReference type="ARBA" id="ARBA00022918"/>
    </source>
</evidence>
<dbReference type="GO" id="GO:0003964">
    <property type="term" value="F:RNA-directed DNA polymerase activity"/>
    <property type="evidence" value="ECO:0007669"/>
    <property type="project" value="UniProtKB-KW"/>
</dbReference>
<evidence type="ECO:0000259" key="11">
    <source>
        <dbReference type="PROSITE" id="PS50994"/>
    </source>
</evidence>
<gene>
    <name evidence="12" type="ORF">GPECTOR_528g522</name>
</gene>
<dbReference type="PANTHER" id="PTHR37984:SF5">
    <property type="entry name" value="PROTEIN NYNRIN-LIKE"/>
    <property type="match status" value="1"/>
</dbReference>
<dbReference type="CDD" id="cd09274">
    <property type="entry name" value="RNase_HI_RT_Ty3"/>
    <property type="match status" value="1"/>
</dbReference>
<dbReference type="InterPro" id="IPR036397">
    <property type="entry name" value="RNaseH_sf"/>
</dbReference>
<dbReference type="InterPro" id="IPR050951">
    <property type="entry name" value="Retrovirus_Pol_polyprotein"/>
</dbReference>
<dbReference type="SUPFAM" id="SSF56672">
    <property type="entry name" value="DNA/RNA polymerases"/>
    <property type="match status" value="1"/>
</dbReference>
<dbReference type="GO" id="GO:0008270">
    <property type="term" value="F:zinc ion binding"/>
    <property type="evidence" value="ECO:0007669"/>
    <property type="project" value="UniProtKB-KW"/>
</dbReference>
<dbReference type="EMBL" id="LSYV01000525">
    <property type="protein sequence ID" value="KXZ41350.1"/>
    <property type="molecule type" value="Genomic_DNA"/>
</dbReference>
<dbReference type="Gene3D" id="2.30.30.1150">
    <property type="match status" value="1"/>
</dbReference>
<dbReference type="InterPro" id="IPR001584">
    <property type="entry name" value="Integrase_cat-core"/>
</dbReference>
<dbReference type="InterPro" id="IPR041373">
    <property type="entry name" value="RT_RNaseH"/>
</dbReference>
<dbReference type="Gene3D" id="1.10.340.70">
    <property type="match status" value="1"/>
</dbReference>
<keyword evidence="3" id="KW-0540">Nuclease</keyword>
<feature type="region of interest" description="Disordered" evidence="10">
    <location>
        <begin position="323"/>
        <end position="408"/>
    </location>
</feature>
<evidence type="ECO:0000256" key="1">
    <source>
        <dbReference type="ARBA" id="ARBA00022679"/>
    </source>
</evidence>
<protein>
    <recommendedName>
        <fullName evidence="11">Integrase catalytic domain-containing protein</fullName>
    </recommendedName>
</protein>
<evidence type="ECO:0000256" key="6">
    <source>
        <dbReference type="ARBA" id="ARBA00022771"/>
    </source>
</evidence>
<organism evidence="12 13">
    <name type="scientific">Gonium pectorale</name>
    <name type="common">Green alga</name>
    <dbReference type="NCBI Taxonomy" id="33097"/>
    <lineage>
        <taxon>Eukaryota</taxon>
        <taxon>Viridiplantae</taxon>
        <taxon>Chlorophyta</taxon>
        <taxon>core chlorophytes</taxon>
        <taxon>Chlorophyceae</taxon>
        <taxon>CS clade</taxon>
        <taxon>Chlamydomonadales</taxon>
        <taxon>Volvocaceae</taxon>
        <taxon>Gonium</taxon>
    </lineage>
</organism>
<keyword evidence="7" id="KW-0378">Hydrolase</keyword>
<dbReference type="InterPro" id="IPR041588">
    <property type="entry name" value="Integrase_H2C2"/>
</dbReference>
<sequence>MCWSSADGEAYAAVWAIKHFRAYLYGQKFTLVTDSMAVRHLKTASAQDLHGKLARYALKLQQYDFDIVHRAGTAHGNVDGLSRLGHLVNEDEEEPNSAEPEEASLMEWLSPLTFLHDMKDEPEEDVEIFMTDGCTDAYRMAQEEPAAEPPLWFSLRGRSSNHVGQGATSAAPAGGGVEAAAAPAMEARRMGRPLPPTQPTTAGVTAEATIAPSGGACGVVRPVAPTQPLPQAPPGASGRGKERPQTRSPLTDASPAYGAYQPPTTKTAKRRLQLEEAADDDEAAAAAVPLNAPAAPQRFANGGEARGGQPLEQVKRRLLSTPTINNKPAPAVTGAPLHATTAPPSRETTTTAAAPTRPAARRSGGETAAGGEKVKTDPTRLIGTKRVVDSGSTPSEEASKKRLKRSLAQSGATLKETCEEEEDLNPELRCQICDKGLPASTMLICEHRGCGTGWHMECLDPPLTCLPPGSWYCPTHAAGGSCAPVPQRPRPHSTKGGSLANTESDITQAPDTTDDPEASPAHTEEVDEAEEELELEPSEGDEPAGGGKKAKQVPVWEDQAMLEYLLTGQIEPQPCQTTSDLLRELTRVRKRAARYTLEDDRLYKLASDRKTRVRVPQPSEREAIMKEAHDLGHFGLTKTYDFIRDRFWWEGMKEDIRQFVRGCAQCAGDKLKLLKNMPLRPLPIVPMWHRVHVDCMGPYKMTPRGNRFCILAVDSWSKYPEVGALPNRRAETVRTWFWQNWICRYGTPTEVLSDRGTEFCGALGKLLKQERIRHLRTSGYHPQTNGQAERLVGALLDSMRKLINDKENDWDVQIHQAAYAYRASRHATTGVSPAMCLFGRELTIAGERPPPIVEVVDVDSDVGEIEMTAEHYQGMEQRRVAMEHLAEQVEANTIKAKERNEQYYNARQLRSKPRQSKPVRPAAPMATGGAAAAPLPQPTPSAPLPGSAKAADGPSGPSGEPEPTKDDPLAHLPDLPENARVFIKKPRKTKTGSDREGPFFFDCWHPTGAYAQLRDRNGLTFSVAVHRLLVPPEFT</sequence>
<evidence type="ECO:0000313" key="12">
    <source>
        <dbReference type="EMBL" id="KXZ41350.1"/>
    </source>
</evidence>
<dbReference type="PROSITE" id="PS50994">
    <property type="entry name" value="INTEGRASE"/>
    <property type="match status" value="1"/>
</dbReference>
<dbReference type="STRING" id="33097.A0A150FWE1"/>
<feature type="compositionally biased region" description="Low complexity" evidence="10">
    <location>
        <begin position="339"/>
        <end position="362"/>
    </location>
</feature>
<evidence type="ECO:0000256" key="2">
    <source>
        <dbReference type="ARBA" id="ARBA00022695"/>
    </source>
</evidence>
<dbReference type="SUPFAM" id="SSF57903">
    <property type="entry name" value="FYVE/PHD zinc finger"/>
    <property type="match status" value="1"/>
</dbReference>
<accession>A0A150FWE1</accession>
<evidence type="ECO:0000256" key="4">
    <source>
        <dbReference type="ARBA" id="ARBA00022723"/>
    </source>
</evidence>
<feature type="compositionally biased region" description="Acidic residues" evidence="10">
    <location>
        <begin position="525"/>
        <end position="542"/>
    </location>
</feature>
<feature type="region of interest" description="Disordered" evidence="10">
    <location>
        <begin position="903"/>
        <end position="992"/>
    </location>
</feature>
<feature type="region of interest" description="Disordered" evidence="10">
    <location>
        <begin position="480"/>
        <end position="551"/>
    </location>
</feature>
<dbReference type="FunFam" id="1.10.340.70:FF:000001">
    <property type="entry name" value="Retrovirus-related Pol polyprotein from transposon gypsy-like Protein"/>
    <property type="match status" value="1"/>
</dbReference>
<dbReference type="PANTHER" id="PTHR37984">
    <property type="entry name" value="PROTEIN CBG26694"/>
    <property type="match status" value="1"/>
</dbReference>
<dbReference type="Pfam" id="PF00628">
    <property type="entry name" value="PHD"/>
    <property type="match status" value="1"/>
</dbReference>
<dbReference type="InterPro" id="IPR011011">
    <property type="entry name" value="Znf_FYVE_PHD"/>
</dbReference>
<dbReference type="InterPro" id="IPR019787">
    <property type="entry name" value="Znf_PHD-finger"/>
</dbReference>
<dbReference type="AlphaFoldDB" id="A0A150FWE1"/>
<feature type="compositionally biased region" description="Polar residues" evidence="10">
    <location>
        <begin position="495"/>
        <end position="511"/>
    </location>
</feature>
<keyword evidence="5" id="KW-0255">Endonuclease</keyword>
<keyword evidence="1" id="KW-0808">Transferase</keyword>
<dbReference type="Proteomes" id="UP000075714">
    <property type="component" value="Unassembled WGS sequence"/>
</dbReference>
<comment type="caution">
    <text evidence="12">The sequence shown here is derived from an EMBL/GenBank/DDBJ whole genome shotgun (WGS) entry which is preliminary data.</text>
</comment>
<feature type="region of interest" description="Disordered" evidence="10">
    <location>
        <begin position="217"/>
        <end position="268"/>
    </location>
</feature>
<dbReference type="Pfam" id="PF17917">
    <property type="entry name" value="RT_RNaseH"/>
    <property type="match status" value="1"/>
</dbReference>
<keyword evidence="4" id="KW-0479">Metal-binding</keyword>
<proteinExistence type="predicted"/>
<dbReference type="InterPro" id="IPR012337">
    <property type="entry name" value="RNaseH-like_sf"/>
</dbReference>
<dbReference type="GO" id="GO:0003676">
    <property type="term" value="F:nucleic acid binding"/>
    <property type="evidence" value="ECO:0007669"/>
    <property type="project" value="InterPro"/>
</dbReference>
<evidence type="ECO:0000256" key="8">
    <source>
        <dbReference type="ARBA" id="ARBA00022833"/>
    </source>
</evidence>
<keyword evidence="2" id="KW-0548">Nucleotidyltransferase</keyword>